<dbReference type="EMBL" id="MU268266">
    <property type="protein sequence ID" value="KAH7905124.1"/>
    <property type="molecule type" value="Genomic_DNA"/>
</dbReference>
<dbReference type="Proteomes" id="UP000790377">
    <property type="component" value="Unassembled WGS sequence"/>
</dbReference>
<sequence length="80" mass="8958">MVVPRISKTCVVLIRRMGLYAQHQLFGVLLILHCNSPRAKCASGCLSLVHIRLDMILAHCVFPTWSHPSDPHVVFVVEVP</sequence>
<gene>
    <name evidence="1" type="ORF">BJ138DRAFT_1165337</name>
</gene>
<proteinExistence type="predicted"/>
<comment type="caution">
    <text evidence="1">The sequence shown here is derived from an EMBL/GenBank/DDBJ whole genome shotgun (WGS) entry which is preliminary data.</text>
</comment>
<name>A0ACB7ZVD1_9AGAM</name>
<accession>A0ACB7ZVD1</accession>
<organism evidence="1 2">
    <name type="scientific">Hygrophoropsis aurantiaca</name>
    <dbReference type="NCBI Taxonomy" id="72124"/>
    <lineage>
        <taxon>Eukaryota</taxon>
        <taxon>Fungi</taxon>
        <taxon>Dikarya</taxon>
        <taxon>Basidiomycota</taxon>
        <taxon>Agaricomycotina</taxon>
        <taxon>Agaricomycetes</taxon>
        <taxon>Agaricomycetidae</taxon>
        <taxon>Boletales</taxon>
        <taxon>Coniophorineae</taxon>
        <taxon>Hygrophoropsidaceae</taxon>
        <taxon>Hygrophoropsis</taxon>
    </lineage>
</organism>
<protein>
    <submittedName>
        <fullName evidence="1">Uncharacterized protein</fullName>
    </submittedName>
</protein>
<keyword evidence="2" id="KW-1185">Reference proteome</keyword>
<evidence type="ECO:0000313" key="2">
    <source>
        <dbReference type="Proteomes" id="UP000790377"/>
    </source>
</evidence>
<reference evidence="1" key="1">
    <citation type="journal article" date="2021" name="New Phytol.">
        <title>Evolutionary innovations through gain and loss of genes in the ectomycorrhizal Boletales.</title>
        <authorList>
            <person name="Wu G."/>
            <person name="Miyauchi S."/>
            <person name="Morin E."/>
            <person name="Kuo A."/>
            <person name="Drula E."/>
            <person name="Varga T."/>
            <person name="Kohler A."/>
            <person name="Feng B."/>
            <person name="Cao Y."/>
            <person name="Lipzen A."/>
            <person name="Daum C."/>
            <person name="Hundley H."/>
            <person name="Pangilinan J."/>
            <person name="Johnson J."/>
            <person name="Barry K."/>
            <person name="LaButti K."/>
            <person name="Ng V."/>
            <person name="Ahrendt S."/>
            <person name="Min B."/>
            <person name="Choi I.G."/>
            <person name="Park H."/>
            <person name="Plett J.M."/>
            <person name="Magnuson J."/>
            <person name="Spatafora J.W."/>
            <person name="Nagy L.G."/>
            <person name="Henrissat B."/>
            <person name="Grigoriev I.V."/>
            <person name="Yang Z.L."/>
            <person name="Xu J."/>
            <person name="Martin F.M."/>
        </authorList>
    </citation>
    <scope>NUCLEOTIDE SEQUENCE</scope>
    <source>
        <strain evidence="1">ATCC 28755</strain>
    </source>
</reference>
<evidence type="ECO:0000313" key="1">
    <source>
        <dbReference type="EMBL" id="KAH7905124.1"/>
    </source>
</evidence>